<feature type="region of interest" description="Disordered" evidence="1">
    <location>
        <begin position="1"/>
        <end position="20"/>
    </location>
</feature>
<dbReference type="Proteomes" id="UP000712281">
    <property type="component" value="Unassembled WGS sequence"/>
</dbReference>
<name>A0A8S9G7T5_BRACR</name>
<proteinExistence type="predicted"/>
<sequence length="109" mass="11033">MRSASLSSESFASGGGLSGFPFSTGDFSLVFCPEGRSRATPDLSSGVAKSSLFPRILVVANIFLNSSSATALAGALAADTFAAGVWRSVPLPPLKGVCNLSASLVDMSD</sequence>
<protein>
    <submittedName>
        <fullName evidence="2">Uncharacterized protein</fullName>
    </submittedName>
</protein>
<evidence type="ECO:0000313" key="3">
    <source>
        <dbReference type="Proteomes" id="UP000712281"/>
    </source>
</evidence>
<organism evidence="2 3">
    <name type="scientific">Brassica cretica</name>
    <name type="common">Mustard</name>
    <dbReference type="NCBI Taxonomy" id="69181"/>
    <lineage>
        <taxon>Eukaryota</taxon>
        <taxon>Viridiplantae</taxon>
        <taxon>Streptophyta</taxon>
        <taxon>Embryophyta</taxon>
        <taxon>Tracheophyta</taxon>
        <taxon>Spermatophyta</taxon>
        <taxon>Magnoliopsida</taxon>
        <taxon>eudicotyledons</taxon>
        <taxon>Gunneridae</taxon>
        <taxon>Pentapetalae</taxon>
        <taxon>rosids</taxon>
        <taxon>malvids</taxon>
        <taxon>Brassicales</taxon>
        <taxon>Brassicaceae</taxon>
        <taxon>Brassiceae</taxon>
        <taxon>Brassica</taxon>
    </lineage>
</organism>
<dbReference type="EMBL" id="QGKW02002005">
    <property type="protein sequence ID" value="KAF2541339.1"/>
    <property type="molecule type" value="Genomic_DNA"/>
</dbReference>
<evidence type="ECO:0000256" key="1">
    <source>
        <dbReference type="SAM" id="MobiDB-lite"/>
    </source>
</evidence>
<reference evidence="2" key="1">
    <citation type="submission" date="2019-12" db="EMBL/GenBank/DDBJ databases">
        <title>Genome sequencing and annotation of Brassica cretica.</title>
        <authorList>
            <person name="Studholme D.J."/>
            <person name="Sarris P.F."/>
        </authorList>
    </citation>
    <scope>NUCLEOTIDE SEQUENCE</scope>
    <source>
        <strain evidence="2">PFS-001/15</strain>
        <tissue evidence="2">Leaf</tissue>
    </source>
</reference>
<comment type="caution">
    <text evidence="2">The sequence shown here is derived from an EMBL/GenBank/DDBJ whole genome shotgun (WGS) entry which is preliminary data.</text>
</comment>
<dbReference type="AlphaFoldDB" id="A0A8S9G7T5"/>
<feature type="compositionally biased region" description="Low complexity" evidence="1">
    <location>
        <begin position="1"/>
        <end position="12"/>
    </location>
</feature>
<accession>A0A8S9G7T5</accession>
<gene>
    <name evidence="2" type="ORF">F2Q68_00032590</name>
</gene>
<evidence type="ECO:0000313" key="2">
    <source>
        <dbReference type="EMBL" id="KAF2541339.1"/>
    </source>
</evidence>